<dbReference type="PIRSF" id="PIRSF000137">
    <property type="entry name" value="Alcohol_oxidase"/>
    <property type="match status" value="1"/>
</dbReference>
<dbReference type="GO" id="GO:0016614">
    <property type="term" value="F:oxidoreductase activity, acting on CH-OH group of donors"/>
    <property type="evidence" value="ECO:0007669"/>
    <property type="project" value="InterPro"/>
</dbReference>
<keyword evidence="8" id="KW-1185">Reference proteome</keyword>
<protein>
    <submittedName>
        <fullName evidence="7">GMC oxred N domain containing protein</fullName>
    </submittedName>
</protein>
<dbReference type="OrthoDB" id="269227at2759"/>
<dbReference type="SUPFAM" id="SSF54373">
    <property type="entry name" value="FAD-linked reductases, C-terminal domain"/>
    <property type="match status" value="1"/>
</dbReference>
<evidence type="ECO:0000256" key="1">
    <source>
        <dbReference type="ARBA" id="ARBA00010790"/>
    </source>
</evidence>
<evidence type="ECO:0000259" key="6">
    <source>
        <dbReference type="PROSITE" id="PS00623"/>
    </source>
</evidence>
<dbReference type="Proteomes" id="UP000292052">
    <property type="component" value="Unassembled WGS sequence"/>
</dbReference>
<evidence type="ECO:0000256" key="5">
    <source>
        <dbReference type="SAM" id="SignalP"/>
    </source>
</evidence>
<evidence type="ECO:0000313" key="8">
    <source>
        <dbReference type="Proteomes" id="UP000292052"/>
    </source>
</evidence>
<dbReference type="PANTHER" id="PTHR11552">
    <property type="entry name" value="GLUCOSE-METHANOL-CHOLINE GMC OXIDOREDUCTASE"/>
    <property type="match status" value="1"/>
</dbReference>
<evidence type="ECO:0000256" key="3">
    <source>
        <dbReference type="PIRSR" id="PIRSR000137-2"/>
    </source>
</evidence>
<dbReference type="PANTHER" id="PTHR11552:SF208">
    <property type="entry name" value="RE36204P-RELATED"/>
    <property type="match status" value="1"/>
</dbReference>
<keyword evidence="4" id="KW-0285">Flavoprotein</keyword>
<reference evidence="7 8" key="1">
    <citation type="submission" date="2017-03" db="EMBL/GenBank/DDBJ databases">
        <title>Genome of the blue death feigning beetle - Asbolus verrucosus.</title>
        <authorList>
            <person name="Rider S.D."/>
        </authorList>
    </citation>
    <scope>NUCLEOTIDE SEQUENCE [LARGE SCALE GENOMIC DNA]</scope>
    <source>
        <strain evidence="7">Butters</strain>
        <tissue evidence="7">Head and leg muscle</tissue>
    </source>
</reference>
<comment type="cofactor">
    <cofactor evidence="3">
        <name>FAD</name>
        <dbReference type="ChEBI" id="CHEBI:57692"/>
    </cofactor>
</comment>
<name>A0A482VIT3_ASBVE</name>
<dbReference type="EMBL" id="QDEB01095983">
    <property type="protein sequence ID" value="RZC32593.1"/>
    <property type="molecule type" value="Genomic_DNA"/>
</dbReference>
<dbReference type="GO" id="GO:0050660">
    <property type="term" value="F:flavin adenine dinucleotide binding"/>
    <property type="evidence" value="ECO:0007669"/>
    <property type="project" value="InterPro"/>
</dbReference>
<feature type="active site" description="Proton donor" evidence="2">
    <location>
        <position position="550"/>
    </location>
</feature>
<evidence type="ECO:0000313" key="7">
    <source>
        <dbReference type="EMBL" id="RZC32593.1"/>
    </source>
</evidence>
<feature type="signal peptide" evidence="5">
    <location>
        <begin position="1"/>
        <end position="17"/>
    </location>
</feature>
<feature type="domain" description="Glucose-methanol-choline oxidoreductase N-terminal" evidence="6">
    <location>
        <begin position="132"/>
        <end position="155"/>
    </location>
</feature>
<comment type="similarity">
    <text evidence="1 4">Belongs to the GMC oxidoreductase family.</text>
</comment>
<gene>
    <name evidence="7" type="ORF">BDFB_008107</name>
</gene>
<dbReference type="Pfam" id="PF05199">
    <property type="entry name" value="GMC_oxred_C"/>
    <property type="match status" value="1"/>
</dbReference>
<organism evidence="7 8">
    <name type="scientific">Asbolus verrucosus</name>
    <name type="common">Desert ironclad beetle</name>
    <dbReference type="NCBI Taxonomy" id="1661398"/>
    <lineage>
        <taxon>Eukaryota</taxon>
        <taxon>Metazoa</taxon>
        <taxon>Ecdysozoa</taxon>
        <taxon>Arthropoda</taxon>
        <taxon>Hexapoda</taxon>
        <taxon>Insecta</taxon>
        <taxon>Pterygota</taxon>
        <taxon>Neoptera</taxon>
        <taxon>Endopterygota</taxon>
        <taxon>Coleoptera</taxon>
        <taxon>Polyphaga</taxon>
        <taxon>Cucujiformia</taxon>
        <taxon>Tenebrionidae</taxon>
        <taxon>Pimeliinae</taxon>
        <taxon>Asbolus</taxon>
    </lineage>
</organism>
<evidence type="ECO:0000256" key="2">
    <source>
        <dbReference type="PIRSR" id="PIRSR000137-1"/>
    </source>
</evidence>
<proteinExistence type="inferred from homology"/>
<dbReference type="SUPFAM" id="SSF51905">
    <property type="entry name" value="FAD/NAD(P)-binding domain"/>
    <property type="match status" value="1"/>
</dbReference>
<keyword evidence="5" id="KW-0732">Signal</keyword>
<dbReference type="AlphaFoldDB" id="A0A482VIT3"/>
<evidence type="ECO:0000256" key="4">
    <source>
        <dbReference type="RuleBase" id="RU003968"/>
    </source>
</evidence>
<comment type="caution">
    <text evidence="7">The sequence shown here is derived from an EMBL/GenBank/DDBJ whole genome shotgun (WGS) entry which is preliminary data.</text>
</comment>
<accession>A0A482VIT3</accession>
<dbReference type="Gene3D" id="3.50.50.60">
    <property type="entry name" value="FAD/NAD(P)-binding domain"/>
    <property type="match status" value="1"/>
</dbReference>
<feature type="binding site" evidence="3">
    <location>
        <position position="138"/>
    </location>
    <ligand>
        <name>FAD</name>
        <dbReference type="ChEBI" id="CHEBI:57692"/>
    </ligand>
</feature>
<keyword evidence="3 4" id="KW-0274">FAD</keyword>
<sequence>MIFKILFSILIIHTPNFQTTYDIENNIGHHIYKRDNFDWLNHLKPAQEAVSEIYDFIIVGAGSAGSVIANRLSEVHDWKILVLEVGEEEKYTEMPLTVSLLQFTKYNWRYFMERQPGIALACENQRMPWPKGKALGGTSVINYMIYTRGQRFDFDKWAAQGNPGWSYKDILPYYIKSENTALKNNVDYRYHGVQGYLRTEDAYQSEISNAFINGLNELEIPIVDYNANKSLGVSTIQGTTSEGKRLSAARAFLHSVNHRPNLRILTEAFVTKLLINRETKEAYGVEYERFGVSNRVGASKEVILSAGTFGSPQLLILAGIGPKEHLEELGIPVLKNLQVGRNLQDHFAFLGLSFSTNQYVTHHFSQLLNPYNILNFYINGMGPLTGLGGAQAIAYIKTSQSKEPADDPDIELLFIGTSLAFDFGLVIRRGMGITDKIYNAVFGPLEKTYSLMIIPLLLHPKSKGYLKLRSKDPHDYPLFYGNYLTDSGNEDIDTLLASIRYVQRLAQTKAFAKFNVTFNTNPVPGCERHKFDSDPYWKCCLRFLGQTLHHQVGTVKMGPSEDPEAVVNNELQVHGIGRLRVADCSVIPFAIAAHTSAPAMMVGEKAADLIKTTWNKQ</sequence>
<feature type="chain" id="PRO_5019774841" evidence="5">
    <location>
        <begin position="18"/>
        <end position="617"/>
    </location>
</feature>
<feature type="active site" description="Proton acceptor" evidence="2">
    <location>
        <position position="594"/>
    </location>
</feature>
<dbReference type="PROSITE" id="PS00623">
    <property type="entry name" value="GMC_OXRED_1"/>
    <property type="match status" value="1"/>
</dbReference>
<dbReference type="Pfam" id="PF00732">
    <property type="entry name" value="GMC_oxred_N"/>
    <property type="match status" value="1"/>
</dbReference>
<dbReference type="InterPro" id="IPR007867">
    <property type="entry name" value="GMC_OxRtase_C"/>
</dbReference>
<dbReference type="InterPro" id="IPR000172">
    <property type="entry name" value="GMC_OxRdtase_N"/>
</dbReference>
<dbReference type="InterPro" id="IPR036188">
    <property type="entry name" value="FAD/NAD-bd_sf"/>
</dbReference>
<feature type="binding site" evidence="3">
    <location>
        <position position="270"/>
    </location>
    <ligand>
        <name>FAD</name>
        <dbReference type="ChEBI" id="CHEBI:57692"/>
    </ligand>
</feature>
<dbReference type="InterPro" id="IPR012132">
    <property type="entry name" value="GMC_OxRdtase"/>
</dbReference>
<dbReference type="Gene3D" id="3.30.560.10">
    <property type="entry name" value="Glucose Oxidase, domain 3"/>
    <property type="match status" value="1"/>
</dbReference>
<dbReference type="STRING" id="1661398.A0A482VIT3"/>